<dbReference type="EMBL" id="CAUYUJ010002247">
    <property type="protein sequence ID" value="CAK0799926.1"/>
    <property type="molecule type" value="Genomic_DNA"/>
</dbReference>
<dbReference type="Proteomes" id="UP001189429">
    <property type="component" value="Unassembled WGS sequence"/>
</dbReference>
<proteinExistence type="predicted"/>
<comment type="caution">
    <text evidence="3">The sequence shown here is derived from an EMBL/GenBank/DDBJ whole genome shotgun (WGS) entry which is preliminary data.</text>
</comment>
<sequence>MAGHLETAAKPAVISDHTRTQQAHSNVRQLEKQMQQTLSKVVRLREQLVDAEATLRTVRDQVNLAGAGYKASLAALQGSHKSEEEPQATVGSFKLEDLVADTVDLSKFIDCSHILEDLSIEAEVEACDLEQFQKRKEELSSGVTKLARDLFAQ</sequence>
<feature type="region of interest" description="Disordered" evidence="2">
    <location>
        <begin position="1"/>
        <end position="23"/>
    </location>
</feature>
<evidence type="ECO:0000256" key="1">
    <source>
        <dbReference type="SAM" id="Coils"/>
    </source>
</evidence>
<keyword evidence="1" id="KW-0175">Coiled coil</keyword>
<name>A0ABN9Q650_9DINO</name>
<evidence type="ECO:0000256" key="2">
    <source>
        <dbReference type="SAM" id="MobiDB-lite"/>
    </source>
</evidence>
<organism evidence="3 4">
    <name type="scientific">Prorocentrum cordatum</name>
    <dbReference type="NCBI Taxonomy" id="2364126"/>
    <lineage>
        <taxon>Eukaryota</taxon>
        <taxon>Sar</taxon>
        <taxon>Alveolata</taxon>
        <taxon>Dinophyceae</taxon>
        <taxon>Prorocentrales</taxon>
        <taxon>Prorocentraceae</taxon>
        <taxon>Prorocentrum</taxon>
    </lineage>
</organism>
<feature type="non-terminal residue" evidence="3">
    <location>
        <position position="153"/>
    </location>
</feature>
<evidence type="ECO:0000313" key="3">
    <source>
        <dbReference type="EMBL" id="CAK0799926.1"/>
    </source>
</evidence>
<evidence type="ECO:0000313" key="4">
    <source>
        <dbReference type="Proteomes" id="UP001189429"/>
    </source>
</evidence>
<accession>A0ABN9Q650</accession>
<protein>
    <submittedName>
        <fullName evidence="3">Uncharacterized protein</fullName>
    </submittedName>
</protein>
<reference evidence="3" key="1">
    <citation type="submission" date="2023-10" db="EMBL/GenBank/DDBJ databases">
        <authorList>
            <person name="Chen Y."/>
            <person name="Shah S."/>
            <person name="Dougan E. K."/>
            <person name="Thang M."/>
            <person name="Chan C."/>
        </authorList>
    </citation>
    <scope>NUCLEOTIDE SEQUENCE [LARGE SCALE GENOMIC DNA]</scope>
</reference>
<feature type="coiled-coil region" evidence="1">
    <location>
        <begin position="115"/>
        <end position="149"/>
    </location>
</feature>
<keyword evidence="4" id="KW-1185">Reference proteome</keyword>
<gene>
    <name evidence="3" type="ORF">PCOR1329_LOCUS8236</name>
</gene>